<dbReference type="InterPro" id="IPR000719">
    <property type="entry name" value="Prot_kinase_dom"/>
</dbReference>
<accession>A0A146JWQ6</accession>
<feature type="domain" description="Protein kinase" evidence="1">
    <location>
        <begin position="1"/>
        <end position="330"/>
    </location>
</feature>
<gene>
    <name evidence="2" type="ORF">TPC1_31628</name>
</gene>
<name>A0A146JWQ6_9EUKA</name>
<dbReference type="EMBL" id="GDID01007729">
    <property type="protein sequence ID" value="JAP88877.1"/>
    <property type="molecule type" value="Transcribed_RNA"/>
</dbReference>
<evidence type="ECO:0000259" key="1">
    <source>
        <dbReference type="PROSITE" id="PS50011"/>
    </source>
</evidence>
<organism evidence="2">
    <name type="scientific">Trepomonas sp. PC1</name>
    <dbReference type="NCBI Taxonomy" id="1076344"/>
    <lineage>
        <taxon>Eukaryota</taxon>
        <taxon>Metamonada</taxon>
        <taxon>Diplomonadida</taxon>
        <taxon>Hexamitidae</taxon>
        <taxon>Hexamitinae</taxon>
        <taxon>Trepomonas</taxon>
    </lineage>
</organism>
<proteinExistence type="predicted"/>
<feature type="non-terminal residue" evidence="2">
    <location>
        <position position="1"/>
    </location>
</feature>
<protein>
    <recommendedName>
        <fullName evidence="1">Protein kinase domain-containing protein</fullName>
    </recommendedName>
</protein>
<dbReference type="Gene3D" id="1.10.510.10">
    <property type="entry name" value="Transferase(Phosphotransferase) domain 1"/>
    <property type="match status" value="1"/>
</dbReference>
<dbReference type="InterPro" id="IPR011009">
    <property type="entry name" value="Kinase-like_dom_sf"/>
</dbReference>
<dbReference type="PROSITE" id="PS50011">
    <property type="entry name" value="PROTEIN_KINASE_DOM"/>
    <property type="match status" value="1"/>
</dbReference>
<dbReference type="SUPFAM" id="SSF56112">
    <property type="entry name" value="Protein kinase-like (PK-like)"/>
    <property type="match status" value="1"/>
</dbReference>
<dbReference type="GO" id="GO:0004672">
    <property type="term" value="F:protein kinase activity"/>
    <property type="evidence" value="ECO:0007669"/>
    <property type="project" value="InterPro"/>
</dbReference>
<reference evidence="2" key="1">
    <citation type="submission" date="2015-07" db="EMBL/GenBank/DDBJ databases">
        <title>Adaptation to a free-living lifestyle via gene acquisitions in the diplomonad Trepomonas sp. PC1.</title>
        <authorList>
            <person name="Xu F."/>
            <person name="Jerlstrom-Hultqvist J."/>
            <person name="Kolisko M."/>
            <person name="Simpson A.G.B."/>
            <person name="Roger A.J."/>
            <person name="Svard S.G."/>
            <person name="Andersson J.O."/>
        </authorList>
    </citation>
    <scope>NUCLEOTIDE SEQUENCE</scope>
    <source>
        <strain evidence="2">PC1</strain>
    </source>
</reference>
<dbReference type="AlphaFoldDB" id="A0A146JWQ6"/>
<dbReference type="GO" id="GO:0005524">
    <property type="term" value="F:ATP binding"/>
    <property type="evidence" value="ECO:0007669"/>
    <property type="project" value="InterPro"/>
</dbReference>
<sequence length="330" mass="39493">LKKKIFNNRLFFQFEQEIHQNLFNQNKNISCEIFEPIIFGPLMIIRLKFLEGYITLAELRRMDRDDQYFDHLDWILPRLTQQTQAIADCGIFHGDHKANNVMINLATKDLRIIDFGKARFYAEVQSEAAKARSEYEKANETQRIFLLSNRKMCFFQNFYYSSIFQYVFNEYQHEFYHKLLRQIDYHSVGLLMLHLHQQFYVNDFSKSNSPSGRRQQFFGNFIRLFGLDELIKLLQKAKVQNNVEDEMSDDSYDDDDDFVFYKEVDIDEIQIPWEFRKSIQIADGGCYLSERTFDEATKSESVIQEFINAVEQENHKYVLEMLNHEVPDKQ</sequence>
<evidence type="ECO:0000313" key="2">
    <source>
        <dbReference type="EMBL" id="JAP88877.1"/>
    </source>
</evidence>